<feature type="binding site" evidence="2">
    <location>
        <position position="143"/>
    </location>
    <ligand>
        <name>Fe cation</name>
        <dbReference type="ChEBI" id="CHEBI:24875"/>
    </ligand>
</feature>
<evidence type="ECO:0000256" key="1">
    <source>
        <dbReference type="ARBA" id="ARBA00010759"/>
    </source>
</evidence>
<keyword evidence="2" id="KW-0648">Protein biosynthesis</keyword>
<evidence type="ECO:0000313" key="3">
    <source>
        <dbReference type="EMBL" id="AFL68645.1"/>
    </source>
</evidence>
<name>I3XXH1_SULBS</name>
<feature type="active site" evidence="2">
    <location>
        <position position="144"/>
    </location>
</feature>
<evidence type="ECO:0000313" key="4">
    <source>
        <dbReference type="Proteomes" id="UP000006176"/>
    </source>
</evidence>
<dbReference type="HOGENOM" id="CLU_061901_5_2_7"/>
<dbReference type="EC" id="3.5.1.88" evidence="2"/>
<dbReference type="NCBIfam" id="NF001159">
    <property type="entry name" value="PRK00150.1-3"/>
    <property type="match status" value="1"/>
</dbReference>
<dbReference type="PATRIC" id="fig|760154.4.peg.1357"/>
<reference evidence="3 4" key="1">
    <citation type="submission" date="2012-06" db="EMBL/GenBank/DDBJ databases">
        <title>Complete sequence of Sulfurospirillum barnesii SES-3.</title>
        <authorList>
            <consortium name="US DOE Joint Genome Institute"/>
            <person name="Lucas S."/>
            <person name="Han J."/>
            <person name="Lapidus A."/>
            <person name="Cheng J.-F."/>
            <person name="Goodwin L."/>
            <person name="Pitluck S."/>
            <person name="Peters L."/>
            <person name="Ovchinnikova G."/>
            <person name="Lu M."/>
            <person name="Detter J.C."/>
            <person name="Han C."/>
            <person name="Tapia R."/>
            <person name="Land M."/>
            <person name="Hauser L."/>
            <person name="Kyrpides N."/>
            <person name="Ivanova N."/>
            <person name="Pagani I."/>
            <person name="Stolz J."/>
            <person name="Arkin A."/>
            <person name="Dehal P."/>
            <person name="Oremland R."/>
            <person name="Saltikov C."/>
            <person name="Basu P."/>
            <person name="Hollibaugh J."/>
            <person name="Newman D."/>
            <person name="Stolyar S."/>
            <person name="Hazen T."/>
            <person name="Woyke T."/>
        </authorList>
    </citation>
    <scope>NUCLEOTIDE SEQUENCE [LARGE SCALE GENOMIC DNA]</scope>
    <source>
        <strain evidence="4">ATCC 700032 / DSM 10660 / SES-3</strain>
    </source>
</reference>
<dbReference type="PRINTS" id="PR01576">
    <property type="entry name" value="PDEFORMYLASE"/>
</dbReference>
<dbReference type="PANTHER" id="PTHR10458:SF22">
    <property type="entry name" value="PEPTIDE DEFORMYLASE"/>
    <property type="match status" value="1"/>
</dbReference>
<dbReference type="eggNOG" id="COG0242">
    <property type="taxonomic scope" value="Bacteria"/>
</dbReference>
<gene>
    <name evidence="2" type="primary">def</name>
    <name evidence="3" type="ordered locus">Sulba_1355</name>
</gene>
<dbReference type="KEGG" id="sba:Sulba_1355"/>
<keyword evidence="2" id="KW-0408">Iron</keyword>
<dbReference type="HAMAP" id="MF_00163">
    <property type="entry name" value="Pep_deformylase"/>
    <property type="match status" value="1"/>
</dbReference>
<dbReference type="STRING" id="760154.Sulba_1355"/>
<accession>I3XXH1</accession>
<dbReference type="PANTHER" id="PTHR10458">
    <property type="entry name" value="PEPTIDE DEFORMYLASE"/>
    <property type="match status" value="1"/>
</dbReference>
<protein>
    <recommendedName>
        <fullName evidence="2">Peptide deformylase</fullName>
        <shortName evidence="2">PDF</shortName>
        <ecNumber evidence="2">3.5.1.88</ecNumber>
    </recommendedName>
    <alternativeName>
        <fullName evidence="2">Polypeptide deformylase</fullName>
    </alternativeName>
</protein>
<keyword evidence="2" id="KW-0378">Hydrolase</keyword>
<keyword evidence="2" id="KW-0479">Metal-binding</keyword>
<dbReference type="CDD" id="cd00487">
    <property type="entry name" value="Pep_deformylase"/>
    <property type="match status" value="1"/>
</dbReference>
<dbReference type="Gene3D" id="3.90.45.10">
    <property type="entry name" value="Peptide deformylase"/>
    <property type="match status" value="1"/>
</dbReference>
<keyword evidence="4" id="KW-1185">Reference proteome</keyword>
<evidence type="ECO:0000256" key="2">
    <source>
        <dbReference type="HAMAP-Rule" id="MF_00163"/>
    </source>
</evidence>
<dbReference type="OrthoDB" id="9804313at2"/>
<dbReference type="InterPro" id="IPR036821">
    <property type="entry name" value="Peptide_deformylase_sf"/>
</dbReference>
<comment type="cofactor">
    <cofactor evidence="2">
        <name>Fe(2+)</name>
        <dbReference type="ChEBI" id="CHEBI:29033"/>
    </cofactor>
    <text evidence="2">Binds 1 Fe(2+) ion.</text>
</comment>
<dbReference type="NCBIfam" id="TIGR00079">
    <property type="entry name" value="pept_deformyl"/>
    <property type="match status" value="1"/>
</dbReference>
<comment type="catalytic activity">
    <reaction evidence="2">
        <text>N-terminal N-formyl-L-methionyl-[peptide] + H2O = N-terminal L-methionyl-[peptide] + formate</text>
        <dbReference type="Rhea" id="RHEA:24420"/>
        <dbReference type="Rhea" id="RHEA-COMP:10639"/>
        <dbReference type="Rhea" id="RHEA-COMP:10640"/>
        <dbReference type="ChEBI" id="CHEBI:15377"/>
        <dbReference type="ChEBI" id="CHEBI:15740"/>
        <dbReference type="ChEBI" id="CHEBI:49298"/>
        <dbReference type="ChEBI" id="CHEBI:64731"/>
        <dbReference type="EC" id="3.5.1.88"/>
    </reaction>
</comment>
<feature type="binding site" evidence="2">
    <location>
        <position position="101"/>
    </location>
    <ligand>
        <name>Fe cation</name>
        <dbReference type="ChEBI" id="CHEBI:24875"/>
    </ligand>
</feature>
<dbReference type="PIRSF" id="PIRSF004749">
    <property type="entry name" value="Pep_def"/>
    <property type="match status" value="1"/>
</dbReference>
<dbReference type="InterPro" id="IPR023635">
    <property type="entry name" value="Peptide_deformylase"/>
</dbReference>
<dbReference type="Pfam" id="PF01327">
    <property type="entry name" value="Pep_deformylase"/>
    <property type="match status" value="1"/>
</dbReference>
<dbReference type="RefSeq" id="WP_014769523.1">
    <property type="nucleotide sequence ID" value="NC_018002.1"/>
</dbReference>
<sequence length="182" mass="20806">MSQRLEISQLGSPVIRFVAKPVSDILAPEIQALIDAMIFTCKESKGVGIAAPQVGHSLSILIMASYPNSRYPYAPLMEPTALINPHIIAFSEEYTKDWEGCLSLPGIRGFVPRYNEIEVVYFDRTAKEQHVVFKDFLARLFQHEYDHLIGKVFIDRVESTHDIIMEKEYQRLMAEKEALTQF</sequence>
<comment type="function">
    <text evidence="2">Removes the formyl group from the N-terminal Met of newly synthesized proteins. Requires at least a dipeptide for an efficient rate of reaction. N-terminal L-methionine is a prerequisite for activity but the enzyme has broad specificity at other positions.</text>
</comment>
<dbReference type="GO" id="GO:0006412">
    <property type="term" value="P:translation"/>
    <property type="evidence" value="ECO:0007669"/>
    <property type="project" value="UniProtKB-UniRule"/>
</dbReference>
<proteinExistence type="inferred from homology"/>
<feature type="binding site" evidence="2">
    <location>
        <position position="147"/>
    </location>
    <ligand>
        <name>Fe cation</name>
        <dbReference type="ChEBI" id="CHEBI:24875"/>
    </ligand>
</feature>
<comment type="similarity">
    <text evidence="1 2">Belongs to the polypeptide deformylase family.</text>
</comment>
<dbReference type="SUPFAM" id="SSF56420">
    <property type="entry name" value="Peptide deformylase"/>
    <property type="match status" value="1"/>
</dbReference>
<dbReference type="EMBL" id="CP003333">
    <property type="protein sequence ID" value="AFL68645.1"/>
    <property type="molecule type" value="Genomic_DNA"/>
</dbReference>
<organism evidence="3 4">
    <name type="scientific">Sulfurospirillum barnesii (strain ATCC 700032 / DSM 10660 / SES-3)</name>
    <dbReference type="NCBI Taxonomy" id="760154"/>
    <lineage>
        <taxon>Bacteria</taxon>
        <taxon>Pseudomonadati</taxon>
        <taxon>Campylobacterota</taxon>
        <taxon>Epsilonproteobacteria</taxon>
        <taxon>Campylobacterales</taxon>
        <taxon>Sulfurospirillaceae</taxon>
        <taxon>Sulfurospirillum</taxon>
    </lineage>
</organism>
<dbReference type="GO" id="GO:0042586">
    <property type="term" value="F:peptide deformylase activity"/>
    <property type="evidence" value="ECO:0007669"/>
    <property type="project" value="UniProtKB-UniRule"/>
</dbReference>
<dbReference type="Proteomes" id="UP000006176">
    <property type="component" value="Chromosome"/>
</dbReference>
<dbReference type="GO" id="GO:0046872">
    <property type="term" value="F:metal ion binding"/>
    <property type="evidence" value="ECO:0007669"/>
    <property type="project" value="UniProtKB-KW"/>
</dbReference>
<dbReference type="AlphaFoldDB" id="I3XXH1"/>